<dbReference type="SUPFAM" id="SSF56219">
    <property type="entry name" value="DNase I-like"/>
    <property type="match status" value="1"/>
</dbReference>
<dbReference type="OrthoDB" id="1186159at2"/>
<proteinExistence type="predicted"/>
<evidence type="ECO:0000313" key="4">
    <source>
        <dbReference type="Proteomes" id="UP000293902"/>
    </source>
</evidence>
<dbReference type="EMBL" id="CP036313">
    <property type="protein sequence ID" value="QBH14557.1"/>
    <property type="molecule type" value="Genomic_DNA"/>
</dbReference>
<evidence type="ECO:0000313" key="2">
    <source>
        <dbReference type="EMBL" id="RAM00184.1"/>
    </source>
</evidence>
<reference evidence="2 3" key="1">
    <citation type="submission" date="2018-06" db="EMBL/GenBank/DDBJ databases">
        <title>Complete Genome Sequence of Desulfobacter hydrogenophilus (DSM3380).</title>
        <authorList>
            <person name="Marietou A."/>
            <person name="Schreiber L."/>
            <person name="Marshall I."/>
            <person name="Jorgensen B."/>
        </authorList>
    </citation>
    <scope>NUCLEOTIDE SEQUENCE [LARGE SCALE GENOMIC DNA]</scope>
    <source>
        <strain evidence="2 3">DSM 3380</strain>
    </source>
</reference>
<dbReference type="Gene3D" id="3.60.10.10">
    <property type="entry name" value="Endonuclease/exonuclease/phosphatase"/>
    <property type="match status" value="1"/>
</dbReference>
<dbReference type="InterPro" id="IPR036691">
    <property type="entry name" value="Endo/exonu/phosph_ase_sf"/>
</dbReference>
<dbReference type="Proteomes" id="UP000293902">
    <property type="component" value="Chromosome"/>
</dbReference>
<accession>A0A328F6K3</accession>
<dbReference type="AlphaFoldDB" id="A0A328F6K3"/>
<evidence type="ECO:0008006" key="5">
    <source>
        <dbReference type="Google" id="ProtNLM"/>
    </source>
</evidence>
<keyword evidence="4" id="KW-1185">Reference proteome</keyword>
<dbReference type="EMBL" id="QLNI01000059">
    <property type="protein sequence ID" value="RAM00184.1"/>
    <property type="molecule type" value="Genomic_DNA"/>
</dbReference>
<dbReference type="RefSeq" id="WP_111960118.1">
    <property type="nucleotide sequence ID" value="NZ_CP036313.1"/>
</dbReference>
<reference evidence="1 4" key="2">
    <citation type="submission" date="2019-02" db="EMBL/GenBank/DDBJ databases">
        <title>Complete genome sequence of Desulfobacter hydrogenophilus AcRS1.</title>
        <authorList>
            <person name="Marietou A."/>
            <person name="Lund M.B."/>
            <person name="Marshall I.P.G."/>
            <person name="Schreiber L."/>
            <person name="Jorgensen B."/>
        </authorList>
    </citation>
    <scope>NUCLEOTIDE SEQUENCE [LARGE SCALE GENOMIC DNA]</scope>
    <source>
        <strain evidence="1 4">AcRS1</strain>
    </source>
</reference>
<protein>
    <recommendedName>
        <fullName evidence="5">Endonuclease/exonuclease/phosphatase domain-containing protein</fullName>
    </recommendedName>
</protein>
<evidence type="ECO:0000313" key="1">
    <source>
        <dbReference type="EMBL" id="QBH14557.1"/>
    </source>
</evidence>
<sequence length="473" mass="51700">MTRILYWNIENFSVNKFWQPNLKRRRDGTRAGGPFTQCSLNRLNYFFQVLDDALVLNNNRVPEIVVIIELESGVTGRGSLVTGNGPTATQSLVDEVRTWTGNNNWMVVPPLYTGPTEGVIVLYDSTNLIFTGPNRWPGGGPSAVPLPRLAAPLVAPASQFPASWNGYIRTGVLNRVIPGASLYNSNYYENEMAARVAGFTSSAGAGLVPLPGGMPALGAPMDGNLGPRTPYMVTFFRPAAGMAAAENITLFSIHAPANNNAARNYMTALACTQEISNAPVENERKVVVGDFNFNLFTNAGVVPQRYQYFQQLGYGTGVAPVPLVGFVAPAPPLGYFEYFATHLAKQKNAVSWSDAHTQRYYPGYGYVSDRYKCIDNIFVRGGALANTTVLNPVVGSPYNVVPAPVPVWLTPVMQGHFTIDCLCPCYNAPNPVPAWQAPRYGTNQAEIRQVFRGWNNFGRIRSTSDHLPIMAEF</sequence>
<gene>
    <name evidence="2" type="ORF">DO021_20420</name>
    <name evidence="1" type="ORF">EYB58_17470</name>
</gene>
<dbReference type="Proteomes" id="UP000248798">
    <property type="component" value="Unassembled WGS sequence"/>
</dbReference>
<evidence type="ECO:0000313" key="3">
    <source>
        <dbReference type="Proteomes" id="UP000248798"/>
    </source>
</evidence>
<organism evidence="2 3">
    <name type="scientific">Desulfobacter hydrogenophilus</name>
    <dbReference type="NCBI Taxonomy" id="2291"/>
    <lineage>
        <taxon>Bacteria</taxon>
        <taxon>Pseudomonadati</taxon>
        <taxon>Thermodesulfobacteriota</taxon>
        <taxon>Desulfobacteria</taxon>
        <taxon>Desulfobacterales</taxon>
        <taxon>Desulfobacteraceae</taxon>
        <taxon>Desulfobacter</taxon>
    </lineage>
</organism>
<name>A0A328F6K3_9BACT</name>